<name>I0JRQ9_HALH3</name>
<proteinExistence type="predicted"/>
<dbReference type="KEGG" id="hhd:HBHAL_4490"/>
<dbReference type="Proteomes" id="UP000007397">
    <property type="component" value="Chromosome"/>
</dbReference>
<evidence type="ECO:0000313" key="1">
    <source>
        <dbReference type="EMBL" id="CCG46830.1"/>
    </source>
</evidence>
<dbReference type="AlphaFoldDB" id="I0JRQ9"/>
<protein>
    <submittedName>
        <fullName evidence="1">Uncharacterized protein</fullName>
    </submittedName>
</protein>
<gene>
    <name evidence="1" type="ordered locus">HBHAL_4490</name>
</gene>
<accession>I0JRQ9</accession>
<keyword evidence="2" id="KW-1185">Reference proteome</keyword>
<sequence length="45" mass="5502">MAVFFLIESFYNILYKEQNEYKKEQNVQHLDKFRHGKGDGGHWQQ</sequence>
<evidence type="ECO:0000313" key="2">
    <source>
        <dbReference type="Proteomes" id="UP000007397"/>
    </source>
</evidence>
<dbReference type="STRING" id="866895.HBHAL_4490"/>
<dbReference type="PATRIC" id="fig|866895.3.peg.3524"/>
<dbReference type="EMBL" id="HE717023">
    <property type="protein sequence ID" value="CCG46830.1"/>
    <property type="molecule type" value="Genomic_DNA"/>
</dbReference>
<reference evidence="1 2" key="1">
    <citation type="journal article" date="2013" name="Environ. Microbiol.">
        <title>Chloride and organic osmolytes: a hybrid strategy to cope with elevated salinities by the moderately halophilic, chloride-dependent bacterium Halobacillus halophilus.</title>
        <authorList>
            <person name="Saum S.H."/>
            <person name="Pfeiffer F."/>
            <person name="Palm P."/>
            <person name="Rampp M."/>
            <person name="Schuster S.C."/>
            <person name="Muller V."/>
            <person name="Oesterhelt D."/>
        </authorList>
    </citation>
    <scope>NUCLEOTIDE SEQUENCE [LARGE SCALE GENOMIC DNA]</scope>
    <source>
        <strain evidence="2">ATCC 35676 / DSM 2266 / JCM 20832 / KCTC 3685 / LMG 17431 / NBRC 102448 / NCIMB 2269</strain>
    </source>
</reference>
<organism evidence="1 2">
    <name type="scientific">Halobacillus halophilus (strain ATCC 35676 / DSM 2266 / JCM 20832 / KCTC 3685 / LMG 17431 / NBRC 102448 / NCIMB 2269)</name>
    <name type="common">Sporosarcina halophila</name>
    <dbReference type="NCBI Taxonomy" id="866895"/>
    <lineage>
        <taxon>Bacteria</taxon>
        <taxon>Bacillati</taxon>
        <taxon>Bacillota</taxon>
        <taxon>Bacilli</taxon>
        <taxon>Bacillales</taxon>
        <taxon>Bacillaceae</taxon>
        <taxon>Halobacillus</taxon>
    </lineage>
</organism>
<dbReference type="HOGENOM" id="CLU_3200536_0_0_9"/>